<evidence type="ECO:0000256" key="4">
    <source>
        <dbReference type="ARBA" id="ARBA00022692"/>
    </source>
</evidence>
<dbReference type="Gene3D" id="2.170.130.10">
    <property type="entry name" value="TonB-dependent receptor, plug domain"/>
    <property type="match status" value="1"/>
</dbReference>
<evidence type="ECO:0000256" key="5">
    <source>
        <dbReference type="ARBA" id="ARBA00023136"/>
    </source>
</evidence>
<dbReference type="SUPFAM" id="SSF56935">
    <property type="entry name" value="Porins"/>
    <property type="match status" value="1"/>
</dbReference>
<dbReference type="Pfam" id="PF13620">
    <property type="entry name" value="CarboxypepD_reg"/>
    <property type="match status" value="1"/>
</dbReference>
<dbReference type="Pfam" id="PF25183">
    <property type="entry name" value="OMP_b-brl_4"/>
    <property type="match status" value="2"/>
</dbReference>
<dbReference type="Gene3D" id="2.40.170.20">
    <property type="entry name" value="TonB-dependent receptor, beta-barrel domain"/>
    <property type="match status" value="1"/>
</dbReference>
<dbReference type="SUPFAM" id="SSF49452">
    <property type="entry name" value="Starch-binding domain-like"/>
    <property type="match status" value="1"/>
</dbReference>
<feature type="domain" description="TonB-dependent transporter Oar-like beta-barrel" evidence="9">
    <location>
        <begin position="564"/>
        <end position="830"/>
    </location>
</feature>
<evidence type="ECO:0000256" key="2">
    <source>
        <dbReference type="ARBA" id="ARBA00022448"/>
    </source>
</evidence>
<keyword evidence="8" id="KW-0732">Signal</keyword>
<dbReference type="InterPro" id="IPR013784">
    <property type="entry name" value="Carb-bd-like_fold"/>
</dbReference>
<dbReference type="Proteomes" id="UP001596364">
    <property type="component" value="Unassembled WGS sequence"/>
</dbReference>
<evidence type="ECO:0000256" key="6">
    <source>
        <dbReference type="ARBA" id="ARBA00023237"/>
    </source>
</evidence>
<keyword evidence="2 7" id="KW-0813">Transport</keyword>
<evidence type="ECO:0000313" key="11">
    <source>
        <dbReference type="Proteomes" id="UP001596364"/>
    </source>
</evidence>
<reference evidence="11" key="1">
    <citation type="journal article" date="2019" name="Int. J. Syst. Evol. Microbiol.">
        <title>The Global Catalogue of Microorganisms (GCM) 10K type strain sequencing project: providing services to taxonomists for standard genome sequencing and annotation.</title>
        <authorList>
            <consortium name="The Broad Institute Genomics Platform"/>
            <consortium name="The Broad Institute Genome Sequencing Center for Infectious Disease"/>
            <person name="Wu L."/>
            <person name="Ma J."/>
        </authorList>
    </citation>
    <scope>NUCLEOTIDE SEQUENCE [LARGE SCALE GENOMIC DNA]</scope>
    <source>
        <strain evidence="11">CGMCC 1.16031</strain>
    </source>
</reference>
<evidence type="ECO:0000256" key="7">
    <source>
        <dbReference type="PROSITE-ProRule" id="PRU01360"/>
    </source>
</evidence>
<organism evidence="10 11">
    <name type="scientific">Pseudobowmanella zhangzhouensis</name>
    <dbReference type="NCBI Taxonomy" id="1537679"/>
    <lineage>
        <taxon>Bacteria</taxon>
        <taxon>Pseudomonadati</taxon>
        <taxon>Pseudomonadota</taxon>
        <taxon>Gammaproteobacteria</taxon>
        <taxon>Alteromonadales</taxon>
        <taxon>Alteromonadaceae</taxon>
    </lineage>
</organism>
<dbReference type="InterPro" id="IPR036942">
    <property type="entry name" value="Beta-barrel_TonB_sf"/>
</dbReference>
<keyword evidence="4 7" id="KW-0812">Transmembrane</keyword>
<comment type="caution">
    <text evidence="10">The sequence shown here is derived from an EMBL/GenBank/DDBJ whole genome shotgun (WGS) entry which is preliminary data.</text>
</comment>
<comment type="similarity">
    <text evidence="7">Belongs to the TonB-dependent receptor family.</text>
</comment>
<gene>
    <name evidence="10" type="ORF">ACFP85_05285</name>
</gene>
<keyword evidence="6 7" id="KW-0998">Cell outer membrane</keyword>
<evidence type="ECO:0000259" key="9">
    <source>
        <dbReference type="Pfam" id="PF25183"/>
    </source>
</evidence>
<keyword evidence="11" id="KW-1185">Reference proteome</keyword>
<dbReference type="EMBL" id="JBHSUS010000001">
    <property type="protein sequence ID" value="MFC6439562.1"/>
    <property type="molecule type" value="Genomic_DNA"/>
</dbReference>
<dbReference type="PROSITE" id="PS52016">
    <property type="entry name" value="TONB_DEPENDENT_REC_3"/>
    <property type="match status" value="1"/>
</dbReference>
<dbReference type="InterPro" id="IPR039426">
    <property type="entry name" value="TonB-dep_rcpt-like"/>
</dbReference>
<dbReference type="InterPro" id="IPR057601">
    <property type="entry name" value="Oar-like_b-barrel"/>
</dbReference>
<keyword evidence="5 7" id="KW-0472">Membrane</keyword>
<evidence type="ECO:0000256" key="3">
    <source>
        <dbReference type="ARBA" id="ARBA00022452"/>
    </source>
</evidence>
<dbReference type="PANTHER" id="PTHR30069:SF46">
    <property type="entry name" value="OAR PROTEIN"/>
    <property type="match status" value="1"/>
</dbReference>
<dbReference type="PANTHER" id="PTHR30069">
    <property type="entry name" value="TONB-DEPENDENT OUTER MEMBRANE RECEPTOR"/>
    <property type="match status" value="1"/>
</dbReference>
<name>A0ABW1XK85_9ALTE</name>
<feature type="domain" description="TonB-dependent transporter Oar-like beta-barrel" evidence="9">
    <location>
        <begin position="321"/>
        <end position="552"/>
    </location>
</feature>
<proteinExistence type="inferred from homology"/>
<evidence type="ECO:0000256" key="1">
    <source>
        <dbReference type="ARBA" id="ARBA00004571"/>
    </source>
</evidence>
<evidence type="ECO:0000313" key="10">
    <source>
        <dbReference type="EMBL" id="MFC6439562.1"/>
    </source>
</evidence>
<sequence length="959" mass="105723">MSTFKKSVTAFAVAAALGVAAPAFAGNDDGSLKGLIVDSKEMAVAGATITVKDKKTGFQRSVVADADGSYRFLNLPVGSYEVTVSKAGYETQVLPDINVRIGGSSINIPMNAEGVEKIEVTGRMISMIDTTSSEAALNIGAVELARLPIARDATSVALLAPGTTKGDSRFGNLASFGGASVAENAYFVNGLNVSNFRNGLGGSTIPFEFYKEFQVKTGGYSAEFGRSTGGVINAVTKSGSNDWEYGANLYYTPDALREYNGNVLRRNGEYLIFNDEDKYSKLDANIYLSGPIIEDTLFFYVLYNPRDITNEYVSGTSTFYKDSTDDAFWGGKIDWQITDDHKLEFTGFSDKRTTTSQTYAYDIDTGAKDYQGDSLSKRGGKNLSLKYTGYITDDFVLSALWGKNEADLTDQSPFDETCPLIIRWDPARANLGCWTNSVPEAGKDTREAFRIDGEYALGDHQLRFGFDSETNTSVAGSFYSGHVYYGYYIYDAGDSIDAIGWESDTDGTDVARVRVYESGGEFETLSNALYIEDTWTISDTLTATLGLRSESFENKNAQGETFIKVDNQIAPRLGLSWDVNGDGDSKVFVNYGRYHLPIAANTNIRMAGAELFTADWYILEGLNADDTPQLGEYLGGVQYSDGTVPDVREVLDTSIKPMYQDEFILGYQTMLNDDWSLSVKFTHRDLKSVIDDITIDKAIRKNGWDDHGHNVYVLTNPNTDITTYYDTDSDGVLEQVTISAADLGYPDPKRKWLSWDFMLEKQWDDLWSASITYTWAHSYGNAEGYVKSDNGQDDAGLTTDWDFPYLMDGANGNLPNDRRHTIKAYGSYALTENLLLGANLLIQSGRPLNGFGEGLPEGYGDGFDEYAYGQTYYVGDAFLPRGSFGRTPWTTQLDLSLQYRTTFGDADVTLQADVFNVFDAQNAVRFDEDAESGGANEDFMLPVGFQTPRQVMFSANIRF</sequence>
<dbReference type="Gene3D" id="2.60.40.1120">
    <property type="entry name" value="Carboxypeptidase-like, regulatory domain"/>
    <property type="match status" value="1"/>
</dbReference>
<accession>A0ABW1XK85</accession>
<feature type="chain" id="PRO_5045653868" evidence="8">
    <location>
        <begin position="26"/>
        <end position="959"/>
    </location>
</feature>
<feature type="signal peptide" evidence="8">
    <location>
        <begin position="1"/>
        <end position="25"/>
    </location>
</feature>
<keyword evidence="3 7" id="KW-1134">Transmembrane beta strand</keyword>
<dbReference type="RefSeq" id="WP_131257156.1">
    <property type="nucleotide sequence ID" value="NZ_JBHSUS010000001.1"/>
</dbReference>
<protein>
    <submittedName>
        <fullName evidence="10">Carboxypeptidase regulatory-like domain-containing protein</fullName>
    </submittedName>
</protein>
<evidence type="ECO:0000256" key="8">
    <source>
        <dbReference type="SAM" id="SignalP"/>
    </source>
</evidence>
<comment type="subcellular location">
    <subcellularLocation>
        <location evidence="1 7">Cell outer membrane</location>
        <topology evidence="1 7">Multi-pass membrane protein</topology>
    </subcellularLocation>
</comment>
<dbReference type="InterPro" id="IPR037066">
    <property type="entry name" value="Plug_dom_sf"/>
</dbReference>